<dbReference type="Pfam" id="PF13508">
    <property type="entry name" value="Acetyltransf_7"/>
    <property type="match status" value="1"/>
</dbReference>
<reference evidence="2 3" key="1">
    <citation type="submission" date="2019-09" db="EMBL/GenBank/DDBJ databases">
        <authorList>
            <person name="Chandra G."/>
            <person name="Truman W A."/>
        </authorList>
    </citation>
    <scope>NUCLEOTIDE SEQUENCE [LARGE SCALE GENOMIC DNA]</scope>
    <source>
        <strain evidence="2">PS624</strain>
    </source>
</reference>
<dbReference type="InterPro" id="IPR016181">
    <property type="entry name" value="Acyl_CoA_acyltransferase"/>
</dbReference>
<dbReference type="SUPFAM" id="SSF55729">
    <property type="entry name" value="Acyl-CoA N-acyltransferases (Nat)"/>
    <property type="match status" value="1"/>
</dbReference>
<protein>
    <recommendedName>
        <fullName evidence="1">N-acetyltransferase domain-containing protein</fullName>
    </recommendedName>
</protein>
<dbReference type="RefSeq" id="WP_150773936.1">
    <property type="nucleotide sequence ID" value="NZ_CABVGZ010000002.1"/>
</dbReference>
<organism evidence="2 3">
    <name type="scientific">Pseudomonas fluorescens</name>
    <dbReference type="NCBI Taxonomy" id="294"/>
    <lineage>
        <taxon>Bacteria</taxon>
        <taxon>Pseudomonadati</taxon>
        <taxon>Pseudomonadota</taxon>
        <taxon>Gammaproteobacteria</taxon>
        <taxon>Pseudomonadales</taxon>
        <taxon>Pseudomonadaceae</taxon>
        <taxon>Pseudomonas</taxon>
    </lineage>
</organism>
<name>A0A5E6PNL6_PSEFL</name>
<dbReference type="InterPro" id="IPR000182">
    <property type="entry name" value="GNAT_dom"/>
</dbReference>
<dbReference type="Proteomes" id="UP000326241">
    <property type="component" value="Unassembled WGS sequence"/>
</dbReference>
<accession>A0A5E6PNL6</accession>
<dbReference type="GO" id="GO:0016747">
    <property type="term" value="F:acyltransferase activity, transferring groups other than amino-acyl groups"/>
    <property type="evidence" value="ECO:0007669"/>
    <property type="project" value="InterPro"/>
</dbReference>
<dbReference type="EMBL" id="CABVGZ010000002">
    <property type="protein sequence ID" value="VVM43062.1"/>
    <property type="molecule type" value="Genomic_DNA"/>
</dbReference>
<evidence type="ECO:0000259" key="1">
    <source>
        <dbReference type="Pfam" id="PF13508"/>
    </source>
</evidence>
<evidence type="ECO:0000313" key="2">
    <source>
        <dbReference type="EMBL" id="VVM43062.1"/>
    </source>
</evidence>
<evidence type="ECO:0000313" key="3">
    <source>
        <dbReference type="Proteomes" id="UP000326241"/>
    </source>
</evidence>
<feature type="domain" description="N-acetyltransferase" evidence="1">
    <location>
        <begin position="45"/>
        <end position="103"/>
    </location>
</feature>
<proteinExistence type="predicted"/>
<dbReference type="AlphaFoldDB" id="A0A5E6PNL6"/>
<dbReference type="Gene3D" id="3.40.630.30">
    <property type="match status" value="1"/>
</dbReference>
<gene>
    <name evidence="2" type="ORF">PS624_00383</name>
</gene>
<sequence>MNFSHRPVTADDVNTLCSFPQGEQELFFMFPKANFPLTEEQMHSAISGNVIVAPYARGQGVARYIVETMTAVGFEKYQAKEVQLSCFNENTAGLLLYPKLGFVPFSIEERPAPGGKRSALINMTRSRGAANATHLP</sequence>